<comment type="caution">
    <text evidence="2">The sequence shown here is derived from an EMBL/GenBank/DDBJ whole genome shotgun (WGS) entry which is preliminary data.</text>
</comment>
<dbReference type="RefSeq" id="WP_163297600.1">
    <property type="nucleotide sequence ID" value="NZ_JAAGRR010000005.1"/>
</dbReference>
<reference evidence="2 3" key="1">
    <citation type="submission" date="2020-02" db="EMBL/GenBank/DDBJ databases">
        <title>Comparative genomics of sulfur disproportionating microorganisms.</title>
        <authorList>
            <person name="Ward L.M."/>
            <person name="Bertran E."/>
            <person name="Johnston D.T."/>
        </authorList>
    </citation>
    <scope>NUCLEOTIDE SEQUENCE [LARGE SCALE GENOMIC DNA]</scope>
    <source>
        <strain evidence="2 3">DSM 100025</strain>
    </source>
</reference>
<keyword evidence="3" id="KW-1185">Reference proteome</keyword>
<dbReference type="AlphaFoldDB" id="A0A6N9TLX7"/>
<protein>
    <submittedName>
        <fullName evidence="2">Uncharacterized protein</fullName>
    </submittedName>
</protein>
<dbReference type="EMBL" id="JAAGRR010000005">
    <property type="protein sequence ID" value="NDY41440.1"/>
    <property type="molecule type" value="Genomic_DNA"/>
</dbReference>
<evidence type="ECO:0000313" key="2">
    <source>
        <dbReference type="EMBL" id="NDY41440.1"/>
    </source>
</evidence>
<feature type="region of interest" description="Disordered" evidence="1">
    <location>
        <begin position="37"/>
        <end position="62"/>
    </location>
</feature>
<evidence type="ECO:0000256" key="1">
    <source>
        <dbReference type="SAM" id="MobiDB-lite"/>
    </source>
</evidence>
<accession>A0A6N9TLX7</accession>
<gene>
    <name evidence="2" type="ORF">G3N55_01050</name>
</gene>
<sequence>MQRYCTVCGRPLELVEADPVEKIGWFTCPLYTEDRAEEAQGHTALSAPLDEGVSEEQVERED</sequence>
<organism evidence="2 3">
    <name type="scientific">Dissulfurirhabdus thermomarina</name>
    <dbReference type="NCBI Taxonomy" id="1765737"/>
    <lineage>
        <taxon>Bacteria</taxon>
        <taxon>Deltaproteobacteria</taxon>
        <taxon>Dissulfurirhabdaceae</taxon>
        <taxon>Dissulfurirhabdus</taxon>
    </lineage>
</organism>
<proteinExistence type="predicted"/>
<feature type="compositionally biased region" description="Acidic residues" evidence="1">
    <location>
        <begin position="52"/>
        <end position="62"/>
    </location>
</feature>
<name>A0A6N9TLX7_DISTH</name>
<dbReference type="Proteomes" id="UP000469346">
    <property type="component" value="Unassembled WGS sequence"/>
</dbReference>
<evidence type="ECO:0000313" key="3">
    <source>
        <dbReference type="Proteomes" id="UP000469346"/>
    </source>
</evidence>